<evidence type="ECO:0000256" key="2">
    <source>
        <dbReference type="ARBA" id="ARBA00009897"/>
    </source>
</evidence>
<keyword evidence="5" id="KW-0067">ATP-binding</keyword>
<dbReference type="EMBL" id="SZZH01000004">
    <property type="protein sequence ID" value="TKV57751.1"/>
    <property type="molecule type" value="Genomic_DNA"/>
</dbReference>
<dbReference type="InterPro" id="IPR014746">
    <property type="entry name" value="Gln_synth/guanido_kin_cat_dom"/>
</dbReference>
<evidence type="ECO:0000259" key="9">
    <source>
        <dbReference type="PROSITE" id="PS51986"/>
    </source>
</evidence>
<proteinExistence type="inferred from homology"/>
<organism evidence="11 12">
    <name type="scientific">Nakamurella flava</name>
    <dbReference type="NCBI Taxonomy" id="2576308"/>
    <lineage>
        <taxon>Bacteria</taxon>
        <taxon>Bacillati</taxon>
        <taxon>Actinomycetota</taxon>
        <taxon>Actinomycetes</taxon>
        <taxon>Nakamurellales</taxon>
        <taxon>Nakamurellaceae</taxon>
        <taxon>Nakamurella</taxon>
    </lineage>
</organism>
<dbReference type="GO" id="GO:0006542">
    <property type="term" value="P:glutamine biosynthetic process"/>
    <property type="evidence" value="ECO:0007669"/>
    <property type="project" value="InterPro"/>
</dbReference>
<dbReference type="InterPro" id="IPR036651">
    <property type="entry name" value="Gln_synt_N_sf"/>
</dbReference>
<comment type="caution">
    <text evidence="11">The sequence shown here is derived from an EMBL/GenBank/DDBJ whole genome shotgun (WGS) entry which is preliminary data.</text>
</comment>
<evidence type="ECO:0000256" key="4">
    <source>
        <dbReference type="ARBA" id="ARBA00022741"/>
    </source>
</evidence>
<dbReference type="Gene3D" id="3.10.20.70">
    <property type="entry name" value="Glutamine synthetase, N-terminal domain"/>
    <property type="match status" value="1"/>
</dbReference>
<gene>
    <name evidence="11" type="primary">glnT</name>
    <name evidence="11" type="ORF">FDO65_16550</name>
</gene>
<dbReference type="InterPro" id="IPR008147">
    <property type="entry name" value="Gln_synt_N"/>
</dbReference>
<dbReference type="PANTHER" id="PTHR43785:SF14">
    <property type="entry name" value="GLUTAMINE SYNTHETASE"/>
    <property type="match status" value="1"/>
</dbReference>
<dbReference type="SMART" id="SM01230">
    <property type="entry name" value="Gln-synt_C"/>
    <property type="match status" value="1"/>
</dbReference>
<dbReference type="EC" id="6.3.1.2" evidence="11"/>
<feature type="domain" description="GS catalytic" evidence="10">
    <location>
        <begin position="140"/>
        <end position="477"/>
    </location>
</feature>
<dbReference type="AlphaFoldDB" id="A0A4U6QCK3"/>
<keyword evidence="4" id="KW-0547">Nucleotide-binding</keyword>
<evidence type="ECO:0000313" key="11">
    <source>
        <dbReference type="EMBL" id="TKV57751.1"/>
    </source>
</evidence>
<evidence type="ECO:0000259" key="10">
    <source>
        <dbReference type="PROSITE" id="PS51987"/>
    </source>
</evidence>
<evidence type="ECO:0000256" key="6">
    <source>
        <dbReference type="ARBA" id="ARBA00022842"/>
    </source>
</evidence>
<dbReference type="PROSITE" id="PS51986">
    <property type="entry name" value="GS_BETA_GRASP"/>
    <property type="match status" value="1"/>
</dbReference>
<dbReference type="SUPFAM" id="SSF55931">
    <property type="entry name" value="Glutamine synthetase/guanido kinase"/>
    <property type="match status" value="1"/>
</dbReference>
<dbReference type="Proteomes" id="UP000306985">
    <property type="component" value="Unassembled WGS sequence"/>
</dbReference>
<evidence type="ECO:0000256" key="8">
    <source>
        <dbReference type="RuleBase" id="RU000384"/>
    </source>
</evidence>
<keyword evidence="6" id="KW-0460">Magnesium</keyword>
<dbReference type="GO" id="GO:0004356">
    <property type="term" value="F:glutamine synthetase activity"/>
    <property type="evidence" value="ECO:0007669"/>
    <property type="project" value="UniProtKB-EC"/>
</dbReference>
<feature type="domain" description="GS beta-grasp" evidence="9">
    <location>
        <begin position="50"/>
        <end position="135"/>
    </location>
</feature>
<sequence>MRHRGVPPVTATALSPDTRLPIAARSGGSVATSPTTAAPIASLAELAAADGVQHLLATFTTLSGKPCAKLVPVAVADQLQEEGCGFAGYAAGAMGQVPADPDIVAVPDVSSYTPLPFVRPGLAMVQCDPHVNGDPYPFAPRVILRQQIAAAAELGMTLSVGAEVEYFLVTRGADGRLRTADAADDADRPCYDARGLTRMYDHLTAVSDAMGTLGWGPYASDHEDGNGQFEQNFHYADALTTADRVTTLRYVIQMLAEQRGMIATYMPKPFTDRTGSGMHLHLSLWDEAGPRFPSAGVDPHGLGLSETGYAFVAGLLEHAPGLQAILAPTVNSYKRTGASSTASGATWAPRAATYGGNDRTHLVRVPDAQRVELRSGDGAGSAHLAVAAALGAGLAGIRSDRDPGAPGARPADAPLLPRTLLDAVAALESDAVVRGVLDSVSPAAGVADYYAQLKREEFYEWHARVTDWEVERYLTAV</sequence>
<dbReference type="PROSITE" id="PS00181">
    <property type="entry name" value="GLNA_ATP"/>
    <property type="match status" value="1"/>
</dbReference>
<dbReference type="NCBIfam" id="TIGR03105">
    <property type="entry name" value="gln_synth_III"/>
    <property type="match status" value="1"/>
</dbReference>
<evidence type="ECO:0000256" key="3">
    <source>
        <dbReference type="ARBA" id="ARBA00022598"/>
    </source>
</evidence>
<comment type="similarity">
    <text evidence="2 7 8">Belongs to the glutamine synthetase family.</text>
</comment>
<dbReference type="Pfam" id="PF00120">
    <property type="entry name" value="Gln-synt_C"/>
    <property type="match status" value="1"/>
</dbReference>
<dbReference type="InterPro" id="IPR027303">
    <property type="entry name" value="Gln_synth_gly_rich_site"/>
</dbReference>
<dbReference type="InterPro" id="IPR008146">
    <property type="entry name" value="Gln_synth_cat_dom"/>
</dbReference>
<reference evidence="11 12" key="1">
    <citation type="submission" date="2019-05" db="EMBL/GenBank/DDBJ databases">
        <title>Nakamurella sp. N5BH11, whole genome shotgun sequence.</title>
        <authorList>
            <person name="Tuo L."/>
        </authorList>
    </citation>
    <scope>NUCLEOTIDE SEQUENCE [LARGE SCALE GENOMIC DNA]</scope>
    <source>
        <strain evidence="11 12">N5BH11</strain>
    </source>
</reference>
<keyword evidence="12" id="KW-1185">Reference proteome</keyword>
<keyword evidence="3 11" id="KW-0436">Ligase</keyword>
<dbReference type="PROSITE" id="PS51987">
    <property type="entry name" value="GS_CATALYTIC"/>
    <property type="match status" value="1"/>
</dbReference>
<evidence type="ECO:0000313" key="12">
    <source>
        <dbReference type="Proteomes" id="UP000306985"/>
    </source>
</evidence>
<dbReference type="GO" id="GO:0005524">
    <property type="term" value="F:ATP binding"/>
    <property type="evidence" value="ECO:0007669"/>
    <property type="project" value="UniProtKB-KW"/>
</dbReference>
<evidence type="ECO:0000256" key="5">
    <source>
        <dbReference type="ARBA" id="ARBA00022840"/>
    </source>
</evidence>
<accession>A0A4U6QCK3</accession>
<dbReference type="InterPro" id="IPR017536">
    <property type="entry name" value="Glutamine_synthetase_typeIII"/>
</dbReference>
<protein>
    <submittedName>
        <fullName evidence="11">Type III glutamate--ammonia ligase</fullName>
        <ecNumber evidence="11">6.3.1.2</ecNumber>
    </submittedName>
</protein>
<dbReference type="OrthoDB" id="9807095at2"/>
<dbReference type="Gene3D" id="3.30.590.10">
    <property type="entry name" value="Glutamine synthetase/guanido kinase, catalytic domain"/>
    <property type="match status" value="1"/>
</dbReference>
<name>A0A4U6QCK3_9ACTN</name>
<dbReference type="SUPFAM" id="SSF54368">
    <property type="entry name" value="Glutamine synthetase, N-terminal domain"/>
    <property type="match status" value="1"/>
</dbReference>
<evidence type="ECO:0000256" key="1">
    <source>
        <dbReference type="ARBA" id="ARBA00001946"/>
    </source>
</evidence>
<comment type="cofactor">
    <cofactor evidence="1">
        <name>Mg(2+)</name>
        <dbReference type="ChEBI" id="CHEBI:18420"/>
    </cofactor>
</comment>
<evidence type="ECO:0000256" key="7">
    <source>
        <dbReference type="PROSITE-ProRule" id="PRU01330"/>
    </source>
</evidence>
<dbReference type="PANTHER" id="PTHR43785">
    <property type="entry name" value="GAMMA-GLUTAMYLPUTRESCINE SYNTHETASE"/>
    <property type="match status" value="1"/>
</dbReference>